<keyword evidence="1" id="KW-1133">Transmembrane helix</keyword>
<dbReference type="EMBL" id="QXHD01000004">
    <property type="protein sequence ID" value="NEZ57082.1"/>
    <property type="molecule type" value="Genomic_DNA"/>
</dbReference>
<dbReference type="AlphaFoldDB" id="A0A6M0RMT8"/>
<feature type="transmembrane region" description="Helical" evidence="1">
    <location>
        <begin position="71"/>
        <end position="88"/>
    </location>
</feature>
<evidence type="ECO:0000313" key="3">
    <source>
        <dbReference type="Proteomes" id="UP000481033"/>
    </source>
</evidence>
<reference evidence="2 3" key="1">
    <citation type="journal article" date="2020" name="Microb. Ecol.">
        <title>Ecogenomics of the Marine Benthic Filamentous Cyanobacterium Adonisia.</title>
        <authorList>
            <person name="Walter J.M."/>
            <person name="Coutinho F.H."/>
            <person name="Leomil L."/>
            <person name="Hargreaves P.I."/>
            <person name="Campeao M.E."/>
            <person name="Vieira V.V."/>
            <person name="Silva B.S."/>
            <person name="Fistarol G.O."/>
            <person name="Salomon P.S."/>
            <person name="Sawabe T."/>
            <person name="Mino S."/>
            <person name="Hosokawa M."/>
            <person name="Miyashita H."/>
            <person name="Maruyama F."/>
            <person name="van Verk M.C."/>
            <person name="Dutilh B.E."/>
            <person name="Thompson C.C."/>
            <person name="Thompson F.L."/>
        </authorList>
    </citation>
    <scope>NUCLEOTIDE SEQUENCE [LARGE SCALE GENOMIC DNA]</scope>
    <source>
        <strain evidence="2 3">CCMR0081</strain>
    </source>
</reference>
<gene>
    <name evidence="2" type="ORF">DXZ20_15635</name>
</gene>
<accession>A0A6M0RMT8</accession>
<sequence length="136" mass="15906">MNLLKDLIQFWKAMGTLPWTIRIWAILYPLPQVLGGLYFIRETPGLVILLGRVLSFIIGSQVHRRRPFSKLIGPIGHAHWLLILPYLFHLLTTQMLDRGLYWFIMYVCVLTMVSAAIDIPIAVRYFQRGDSFYKRD</sequence>
<evidence type="ECO:0000256" key="1">
    <source>
        <dbReference type="SAM" id="Phobius"/>
    </source>
</evidence>
<feature type="transmembrane region" description="Helical" evidence="1">
    <location>
        <begin position="100"/>
        <end position="126"/>
    </location>
</feature>
<organism evidence="2 3">
    <name type="scientific">Adonisia turfae CCMR0081</name>
    <dbReference type="NCBI Taxonomy" id="2292702"/>
    <lineage>
        <taxon>Bacteria</taxon>
        <taxon>Bacillati</taxon>
        <taxon>Cyanobacteriota</taxon>
        <taxon>Adonisia</taxon>
        <taxon>Adonisia turfae</taxon>
    </lineage>
</organism>
<dbReference type="RefSeq" id="WP_163699114.1">
    <property type="nucleotide sequence ID" value="NZ_QXHD01000004.1"/>
</dbReference>
<evidence type="ECO:0000313" key="2">
    <source>
        <dbReference type="EMBL" id="NEZ57082.1"/>
    </source>
</evidence>
<proteinExistence type="predicted"/>
<comment type="caution">
    <text evidence="2">The sequence shown here is derived from an EMBL/GenBank/DDBJ whole genome shotgun (WGS) entry which is preliminary data.</text>
</comment>
<name>A0A6M0RMT8_9CYAN</name>
<protein>
    <submittedName>
        <fullName evidence="2">Uncharacterized protein</fullName>
    </submittedName>
</protein>
<keyword evidence="3" id="KW-1185">Reference proteome</keyword>
<feature type="transmembrane region" description="Helical" evidence="1">
    <location>
        <begin position="46"/>
        <end position="64"/>
    </location>
</feature>
<keyword evidence="1" id="KW-0472">Membrane</keyword>
<keyword evidence="1" id="KW-0812">Transmembrane</keyword>
<dbReference type="Proteomes" id="UP000481033">
    <property type="component" value="Unassembled WGS sequence"/>
</dbReference>